<evidence type="ECO:0000256" key="7">
    <source>
        <dbReference type="ARBA" id="ARBA00023136"/>
    </source>
</evidence>
<keyword evidence="4 8" id="KW-0812">Transmembrane</keyword>
<dbReference type="NCBIfam" id="TIGR04178">
    <property type="entry name" value="exo_archaeo"/>
    <property type="match status" value="1"/>
</dbReference>
<keyword evidence="3" id="KW-0645">Protease</keyword>
<evidence type="ECO:0000256" key="3">
    <source>
        <dbReference type="ARBA" id="ARBA00022670"/>
    </source>
</evidence>
<gene>
    <name evidence="9" type="ORF">Aph01nite_15780</name>
</gene>
<dbReference type="GO" id="GO:0006508">
    <property type="term" value="P:proteolysis"/>
    <property type="evidence" value="ECO:0007669"/>
    <property type="project" value="UniProtKB-KW"/>
</dbReference>
<keyword evidence="2" id="KW-1003">Cell membrane</keyword>
<evidence type="ECO:0000256" key="5">
    <source>
        <dbReference type="ARBA" id="ARBA00022801"/>
    </source>
</evidence>
<evidence type="ECO:0000256" key="6">
    <source>
        <dbReference type="ARBA" id="ARBA00022989"/>
    </source>
</evidence>
<dbReference type="GO" id="GO:0008233">
    <property type="term" value="F:peptidase activity"/>
    <property type="evidence" value="ECO:0007669"/>
    <property type="project" value="UniProtKB-KW"/>
</dbReference>
<evidence type="ECO:0000256" key="2">
    <source>
        <dbReference type="ARBA" id="ARBA00022475"/>
    </source>
</evidence>
<evidence type="ECO:0000256" key="4">
    <source>
        <dbReference type="ARBA" id="ARBA00022692"/>
    </source>
</evidence>
<feature type="transmembrane region" description="Helical" evidence="8">
    <location>
        <begin position="139"/>
        <end position="164"/>
    </location>
</feature>
<sequence length="175" mass="18564">MTFQSIQRVLVLAALAVLLVLVLTKESVLRGWEAVIASTVVSVSAATETGANPFLAIVSFNRETGHPTGLQITPECTSAFLMVPLVIVTGLLIWLRRQGSFWPLLGLAVASLLLLATNQVRIVAVVLLIKGMGFSSGYYWGHTIVGSVISIFGIGLSLISYALLAIRSGRGRTAA</sequence>
<comment type="subcellular location">
    <subcellularLocation>
        <location evidence="1">Cell membrane</location>
        <topology evidence="1">Multi-pass membrane protein</topology>
    </subcellularLocation>
</comment>
<keyword evidence="6 8" id="KW-1133">Transmembrane helix</keyword>
<feature type="transmembrane region" description="Helical" evidence="8">
    <location>
        <begin position="102"/>
        <end position="127"/>
    </location>
</feature>
<evidence type="ECO:0000256" key="8">
    <source>
        <dbReference type="SAM" id="Phobius"/>
    </source>
</evidence>
<evidence type="ECO:0008006" key="11">
    <source>
        <dbReference type="Google" id="ProtNLM"/>
    </source>
</evidence>
<dbReference type="InterPro" id="IPR026392">
    <property type="entry name" value="Exo/Archaeosortase_dom"/>
</dbReference>
<proteinExistence type="predicted"/>
<dbReference type="EMBL" id="BOOA01000009">
    <property type="protein sequence ID" value="GIH23268.1"/>
    <property type="molecule type" value="Genomic_DNA"/>
</dbReference>
<comment type="caution">
    <text evidence="9">The sequence shown here is derived from an EMBL/GenBank/DDBJ whole genome shotgun (WGS) entry which is preliminary data.</text>
</comment>
<evidence type="ECO:0000256" key="1">
    <source>
        <dbReference type="ARBA" id="ARBA00004651"/>
    </source>
</evidence>
<dbReference type="AlphaFoldDB" id="A0A919UMG2"/>
<organism evidence="9 10">
    <name type="scientific">Acrocarpospora phusangensis</name>
    <dbReference type="NCBI Taxonomy" id="1070424"/>
    <lineage>
        <taxon>Bacteria</taxon>
        <taxon>Bacillati</taxon>
        <taxon>Actinomycetota</taxon>
        <taxon>Actinomycetes</taxon>
        <taxon>Streptosporangiales</taxon>
        <taxon>Streptosporangiaceae</taxon>
        <taxon>Acrocarpospora</taxon>
    </lineage>
</organism>
<dbReference type="Proteomes" id="UP000640052">
    <property type="component" value="Unassembled WGS sequence"/>
</dbReference>
<dbReference type="RefSeq" id="WP_204040081.1">
    <property type="nucleotide sequence ID" value="NZ_BOOA01000009.1"/>
</dbReference>
<evidence type="ECO:0000313" key="10">
    <source>
        <dbReference type="Proteomes" id="UP000640052"/>
    </source>
</evidence>
<keyword evidence="5" id="KW-0378">Hydrolase</keyword>
<reference evidence="9" key="1">
    <citation type="submission" date="2021-01" db="EMBL/GenBank/DDBJ databases">
        <title>Whole genome shotgun sequence of Acrocarpospora phusangensis NBRC 108782.</title>
        <authorList>
            <person name="Komaki H."/>
            <person name="Tamura T."/>
        </authorList>
    </citation>
    <scope>NUCLEOTIDE SEQUENCE</scope>
    <source>
        <strain evidence="9">NBRC 108782</strain>
    </source>
</reference>
<accession>A0A919UMG2</accession>
<feature type="transmembrane region" description="Helical" evidence="8">
    <location>
        <begin position="77"/>
        <end position="95"/>
    </location>
</feature>
<keyword evidence="10" id="KW-1185">Reference proteome</keyword>
<evidence type="ECO:0000313" key="9">
    <source>
        <dbReference type="EMBL" id="GIH23268.1"/>
    </source>
</evidence>
<name>A0A919UMG2_9ACTN</name>
<protein>
    <recommendedName>
        <fullName evidence="11">Exosortase/archaeosortase family protein</fullName>
    </recommendedName>
</protein>
<keyword evidence="7 8" id="KW-0472">Membrane</keyword>
<dbReference type="GO" id="GO:0005886">
    <property type="term" value="C:plasma membrane"/>
    <property type="evidence" value="ECO:0007669"/>
    <property type="project" value="UniProtKB-SubCell"/>
</dbReference>